<dbReference type="Gene3D" id="2.115.10.20">
    <property type="entry name" value="Glycosyl hydrolase domain, family 43"/>
    <property type="match status" value="1"/>
</dbReference>
<evidence type="ECO:0000256" key="5">
    <source>
        <dbReference type="ARBA" id="ARBA00022801"/>
    </source>
</evidence>
<dbReference type="PANTHER" id="PTHR43301">
    <property type="entry name" value="ARABINAN ENDO-1,5-ALPHA-L-ARABINOSIDASE"/>
    <property type="match status" value="1"/>
</dbReference>
<dbReference type="Pfam" id="PF04616">
    <property type="entry name" value="Glyco_hydro_43"/>
    <property type="match status" value="1"/>
</dbReference>
<evidence type="ECO:0000256" key="2">
    <source>
        <dbReference type="ARBA" id="ARBA00004834"/>
    </source>
</evidence>
<comment type="pathway">
    <text evidence="2 7">Glycan metabolism; L-arabinan degradation.</text>
</comment>
<dbReference type="OrthoDB" id="195678at2759"/>
<dbReference type="PIRSF" id="PIRSF026534">
    <property type="entry name" value="Endo_alpha-L-arabinosidase"/>
    <property type="match status" value="1"/>
</dbReference>
<feature type="chain" id="PRO_5025499008" description="Arabinan endo-1,5-alpha-L-arabinosidase" evidence="10">
    <location>
        <begin position="21"/>
        <end position="323"/>
    </location>
</feature>
<name>A0A6A6GQ27_9PEZI</name>
<dbReference type="SUPFAM" id="SSF75005">
    <property type="entry name" value="Arabinanase/levansucrase/invertase"/>
    <property type="match status" value="1"/>
</dbReference>
<dbReference type="PANTHER" id="PTHR43301:SF3">
    <property type="entry name" value="ARABINAN ENDO-1,5-ALPHA-L-ARABINOSIDASE A-RELATED"/>
    <property type="match status" value="1"/>
</dbReference>
<keyword evidence="5 7" id="KW-0378">Hydrolase</keyword>
<dbReference type="InterPro" id="IPR006710">
    <property type="entry name" value="Glyco_hydro_43"/>
</dbReference>
<dbReference type="InterPro" id="IPR016840">
    <property type="entry name" value="Glyco_hydro_43_endo_a_Ara-ase"/>
</dbReference>
<evidence type="ECO:0000256" key="4">
    <source>
        <dbReference type="ARBA" id="ARBA00012586"/>
    </source>
</evidence>
<evidence type="ECO:0000256" key="1">
    <source>
        <dbReference type="ARBA" id="ARBA00000375"/>
    </source>
</evidence>
<comment type="catalytic activity">
    <reaction evidence="1 7">
        <text>Endohydrolysis of (1-&gt;5)-alpha-arabinofuranosidic linkages in (1-&gt;5)-arabinans.</text>
        <dbReference type="EC" id="3.2.1.99"/>
    </reaction>
</comment>
<evidence type="ECO:0000313" key="12">
    <source>
        <dbReference type="Proteomes" id="UP000799538"/>
    </source>
</evidence>
<keyword evidence="12" id="KW-1185">Reference proteome</keyword>
<dbReference type="InterPro" id="IPR023296">
    <property type="entry name" value="Glyco_hydro_beta-prop_sf"/>
</dbReference>
<dbReference type="EC" id="3.2.1.99" evidence="4 7"/>
<dbReference type="UniPathway" id="UPA00667"/>
<dbReference type="Proteomes" id="UP000799538">
    <property type="component" value="Unassembled WGS sequence"/>
</dbReference>
<feature type="active site" description="Proton acceptor" evidence="8">
    <location>
        <position position="36"/>
    </location>
</feature>
<keyword evidence="10" id="KW-0732">Signal</keyword>
<sequence>MHFLTTLTLLTTALVAQVHSYAMPLSCSGVCTNTHDPSLIRRSSDGTYYRFATGGRMPIFTSPALTGPWKQVGTVLSGAAKVPGQNTDLWAPDVSLVGSTYYLLYSASSFGSQNSQIGLATSKTLDPGSWTDLGSVFSSKNGDKYNAIDAQLLQLGPSNHVVNFGSFWQDLFQFDIDITRPTIAKTAARQLVYNATGAHAVEAAYMVQREGMFYVFFSAGKCCGYDRDRPAKGEEYSIRVCASKTHNGGFKDKEGRDCLKNGGTVVLASHDNIYGPGGQGVYLDPREGWLLYYHYVDTKVGYGDGQKRLGINKISWSGGWPSV</sequence>
<feature type="signal peptide" evidence="10">
    <location>
        <begin position="1"/>
        <end position="20"/>
    </location>
</feature>
<evidence type="ECO:0000256" key="8">
    <source>
        <dbReference type="PIRSR" id="PIRSR606710-1"/>
    </source>
</evidence>
<organism evidence="11 12">
    <name type="scientific">Elsinoe ampelina</name>
    <dbReference type="NCBI Taxonomy" id="302913"/>
    <lineage>
        <taxon>Eukaryota</taxon>
        <taxon>Fungi</taxon>
        <taxon>Dikarya</taxon>
        <taxon>Ascomycota</taxon>
        <taxon>Pezizomycotina</taxon>
        <taxon>Dothideomycetes</taxon>
        <taxon>Dothideomycetidae</taxon>
        <taxon>Myriangiales</taxon>
        <taxon>Elsinoaceae</taxon>
        <taxon>Elsinoe</taxon>
    </lineage>
</organism>
<evidence type="ECO:0000256" key="3">
    <source>
        <dbReference type="ARBA" id="ARBA00009865"/>
    </source>
</evidence>
<accession>A0A6A6GQ27</accession>
<comment type="similarity">
    <text evidence="3 7">Belongs to the glycosyl hydrolase 43 family.</text>
</comment>
<keyword evidence="6 7" id="KW-0326">Glycosidase</keyword>
<evidence type="ECO:0000313" key="11">
    <source>
        <dbReference type="EMBL" id="KAF2227600.1"/>
    </source>
</evidence>
<protein>
    <recommendedName>
        <fullName evidence="4 7">Arabinan endo-1,5-alpha-L-arabinosidase</fullName>
        <ecNumber evidence="4 7">3.2.1.99</ecNumber>
    </recommendedName>
</protein>
<evidence type="ECO:0000256" key="10">
    <source>
        <dbReference type="SAM" id="SignalP"/>
    </source>
</evidence>
<evidence type="ECO:0000256" key="9">
    <source>
        <dbReference type="PIRSR" id="PIRSR606710-2"/>
    </source>
</evidence>
<feature type="site" description="Important for catalytic activity, responsible for pKa modulation of the active site Glu and correct orientation of both the proton donor and substrate" evidence="9">
    <location>
        <position position="149"/>
    </location>
</feature>
<dbReference type="GO" id="GO:0046558">
    <property type="term" value="F:arabinan endo-1,5-alpha-L-arabinosidase activity"/>
    <property type="evidence" value="ECO:0007669"/>
    <property type="project" value="UniProtKB-EC"/>
</dbReference>
<dbReference type="EMBL" id="ML992501">
    <property type="protein sequence ID" value="KAF2227600.1"/>
    <property type="molecule type" value="Genomic_DNA"/>
</dbReference>
<evidence type="ECO:0000256" key="7">
    <source>
        <dbReference type="PIRNR" id="PIRNR026534"/>
    </source>
</evidence>
<dbReference type="GO" id="GO:0031222">
    <property type="term" value="P:arabinan catabolic process"/>
    <property type="evidence" value="ECO:0007669"/>
    <property type="project" value="UniProtKB-UniPathway"/>
</dbReference>
<reference evidence="12" key="1">
    <citation type="journal article" date="2020" name="Stud. Mycol.">
        <title>101 Dothideomycetes genomes: A test case for predicting lifestyles and emergence of pathogens.</title>
        <authorList>
            <person name="Haridas S."/>
            <person name="Albert R."/>
            <person name="Binder M."/>
            <person name="Bloem J."/>
            <person name="LaButti K."/>
            <person name="Salamov A."/>
            <person name="Andreopoulos B."/>
            <person name="Baker S."/>
            <person name="Barry K."/>
            <person name="Bills G."/>
            <person name="Bluhm B."/>
            <person name="Cannon C."/>
            <person name="Castanera R."/>
            <person name="Culley D."/>
            <person name="Daum C."/>
            <person name="Ezra D."/>
            <person name="Gonzalez J."/>
            <person name="Henrissat B."/>
            <person name="Kuo A."/>
            <person name="Liang C."/>
            <person name="Lipzen A."/>
            <person name="Lutzoni F."/>
            <person name="Magnuson J."/>
            <person name="Mondo S."/>
            <person name="Nolan M."/>
            <person name="Ohm R."/>
            <person name="Pangilinan J."/>
            <person name="Park H.-J."/>
            <person name="Ramirez L."/>
            <person name="Alfaro M."/>
            <person name="Sun H."/>
            <person name="Tritt A."/>
            <person name="Yoshinaga Y."/>
            <person name="Zwiers L.-H."/>
            <person name="Turgeon B."/>
            <person name="Goodwin S."/>
            <person name="Spatafora J."/>
            <person name="Crous P."/>
            <person name="Grigoriev I."/>
        </authorList>
    </citation>
    <scope>NUCLEOTIDE SEQUENCE [LARGE SCALE GENOMIC DNA]</scope>
    <source>
        <strain evidence="12">CECT 20119</strain>
    </source>
</reference>
<dbReference type="InterPro" id="IPR050727">
    <property type="entry name" value="GH43_arabinanases"/>
</dbReference>
<dbReference type="AlphaFoldDB" id="A0A6A6GQ27"/>
<proteinExistence type="inferred from homology"/>
<gene>
    <name evidence="11" type="ORF">BDZ85DRAFT_315157</name>
</gene>
<evidence type="ECO:0000256" key="6">
    <source>
        <dbReference type="ARBA" id="ARBA00023295"/>
    </source>
</evidence>
<feature type="active site" description="Proton donor" evidence="8">
    <location>
        <position position="202"/>
    </location>
</feature>
<dbReference type="CDD" id="cd18831">
    <property type="entry name" value="GH43_AnAbnA-like"/>
    <property type="match status" value="1"/>
</dbReference>